<dbReference type="InterPro" id="IPR058283">
    <property type="entry name" value="DUF7977"/>
</dbReference>
<evidence type="ECO:0000313" key="3">
    <source>
        <dbReference type="Proteomes" id="UP001596328"/>
    </source>
</evidence>
<proteinExistence type="predicted"/>
<dbReference type="Proteomes" id="UP001596328">
    <property type="component" value="Unassembled WGS sequence"/>
</dbReference>
<feature type="transmembrane region" description="Helical" evidence="1">
    <location>
        <begin position="29"/>
        <end position="52"/>
    </location>
</feature>
<keyword evidence="1" id="KW-1133">Transmembrane helix</keyword>
<evidence type="ECO:0000256" key="1">
    <source>
        <dbReference type="SAM" id="Phobius"/>
    </source>
</evidence>
<gene>
    <name evidence="2" type="ORF">ACFQE1_20550</name>
</gene>
<keyword evidence="1" id="KW-0812">Transmembrane</keyword>
<organism evidence="2 3">
    <name type="scientific">Halobium palmae</name>
    <dbReference type="NCBI Taxonomy" id="1776492"/>
    <lineage>
        <taxon>Archaea</taxon>
        <taxon>Methanobacteriati</taxon>
        <taxon>Methanobacteriota</taxon>
        <taxon>Stenosarchaea group</taxon>
        <taxon>Halobacteria</taxon>
        <taxon>Halobacteriales</taxon>
        <taxon>Haloferacaceae</taxon>
        <taxon>Halobium</taxon>
    </lineage>
</organism>
<dbReference type="Pfam" id="PF25932">
    <property type="entry name" value="DUF7977"/>
    <property type="match status" value="1"/>
</dbReference>
<dbReference type="AlphaFoldDB" id="A0ABD5S577"/>
<protein>
    <submittedName>
        <fullName evidence="2">Uncharacterized protein</fullName>
    </submittedName>
</protein>
<feature type="non-terminal residue" evidence="2">
    <location>
        <position position="1"/>
    </location>
</feature>
<name>A0ABD5S577_9EURY</name>
<dbReference type="EMBL" id="JBHSWU010001335">
    <property type="protein sequence ID" value="MFC6726715.1"/>
    <property type="molecule type" value="Genomic_DNA"/>
</dbReference>
<comment type="caution">
    <text evidence="2">The sequence shown here is derived from an EMBL/GenBank/DDBJ whole genome shotgun (WGS) entry which is preliminary data.</text>
</comment>
<keyword evidence="3" id="KW-1185">Reference proteome</keyword>
<reference evidence="2 3" key="1">
    <citation type="journal article" date="2019" name="Int. J. Syst. Evol. Microbiol.">
        <title>The Global Catalogue of Microorganisms (GCM) 10K type strain sequencing project: providing services to taxonomists for standard genome sequencing and annotation.</title>
        <authorList>
            <consortium name="The Broad Institute Genomics Platform"/>
            <consortium name="The Broad Institute Genome Sequencing Center for Infectious Disease"/>
            <person name="Wu L."/>
            <person name="Ma J."/>
        </authorList>
    </citation>
    <scope>NUCLEOTIDE SEQUENCE [LARGE SCALE GENOMIC DNA]</scope>
    <source>
        <strain evidence="2 3">NBRC 111368</strain>
    </source>
</reference>
<accession>A0ABD5S577</accession>
<sequence>VLVAAVVASTLVIPGFIYLYPAAPAGLGFGFFATYLALPMVPAVLLGFVAVWSMTAATRRS</sequence>
<evidence type="ECO:0000313" key="2">
    <source>
        <dbReference type="EMBL" id="MFC6726715.1"/>
    </source>
</evidence>
<keyword evidence="1" id="KW-0472">Membrane</keyword>